<dbReference type="InterPro" id="IPR003280">
    <property type="entry name" value="2pore_dom_K_chnl"/>
</dbReference>
<dbReference type="InterPro" id="IPR013099">
    <property type="entry name" value="K_chnl_dom"/>
</dbReference>
<dbReference type="PRINTS" id="PR01333">
    <property type="entry name" value="2POREKCHANEL"/>
</dbReference>
<evidence type="ECO:0000256" key="7">
    <source>
        <dbReference type="ARBA" id="ARBA00023303"/>
    </source>
</evidence>
<keyword evidence="5 8" id="KW-0406">Ion transport</keyword>
<reference evidence="11 12" key="1">
    <citation type="submission" date="2024-08" db="EMBL/GenBank/DDBJ databases">
        <title>Gnathostoma spinigerum genome.</title>
        <authorList>
            <person name="Gonzalez-Bertolin B."/>
            <person name="Monzon S."/>
            <person name="Zaballos A."/>
            <person name="Jimenez P."/>
            <person name="Dekumyoy P."/>
            <person name="Varona S."/>
            <person name="Cuesta I."/>
            <person name="Sumanam S."/>
            <person name="Adisakwattana P."/>
            <person name="Gasser R.B."/>
            <person name="Hernandez-Gonzalez A."/>
            <person name="Young N.D."/>
            <person name="Perteguer M.J."/>
        </authorList>
    </citation>
    <scope>NUCLEOTIDE SEQUENCE [LARGE SCALE GENOMIC DNA]</scope>
    <source>
        <strain evidence="11">AL3</strain>
        <tissue evidence="11">Liver</tissue>
    </source>
</reference>
<dbReference type="PANTHER" id="PTHR11003">
    <property type="entry name" value="POTASSIUM CHANNEL, SUBFAMILY K"/>
    <property type="match status" value="1"/>
</dbReference>
<feature type="transmembrane region" description="Helical" evidence="9">
    <location>
        <begin position="307"/>
        <end position="325"/>
    </location>
</feature>
<comment type="caution">
    <text evidence="11">The sequence shown here is derived from an EMBL/GenBank/DDBJ whole genome shotgun (WGS) entry which is preliminary data.</text>
</comment>
<evidence type="ECO:0000256" key="8">
    <source>
        <dbReference type="RuleBase" id="RU003857"/>
    </source>
</evidence>
<evidence type="ECO:0000256" key="9">
    <source>
        <dbReference type="SAM" id="Phobius"/>
    </source>
</evidence>
<gene>
    <name evidence="11" type="ORF">AB6A40_001923</name>
</gene>
<keyword evidence="3 8" id="KW-0812">Transmembrane</keyword>
<dbReference type="SUPFAM" id="SSF81324">
    <property type="entry name" value="Voltage-gated potassium channels"/>
    <property type="match status" value="2"/>
</dbReference>
<dbReference type="PANTHER" id="PTHR11003:SF347">
    <property type="entry name" value="POTASSIUM CHANNEL DOMAIN-CONTAINING PROTEIN"/>
    <property type="match status" value="1"/>
</dbReference>
<keyword evidence="2 8" id="KW-0813">Transport</keyword>
<dbReference type="GO" id="GO:0034220">
    <property type="term" value="P:monoatomic ion transmembrane transport"/>
    <property type="evidence" value="ECO:0007669"/>
    <property type="project" value="UniProtKB-KW"/>
</dbReference>
<feature type="transmembrane region" description="Helical" evidence="9">
    <location>
        <begin position="458"/>
        <end position="479"/>
    </location>
</feature>
<dbReference type="Pfam" id="PF07885">
    <property type="entry name" value="Ion_trans_2"/>
    <property type="match status" value="2"/>
</dbReference>
<evidence type="ECO:0000313" key="12">
    <source>
        <dbReference type="Proteomes" id="UP001608902"/>
    </source>
</evidence>
<keyword evidence="12" id="KW-1185">Reference proteome</keyword>
<dbReference type="Proteomes" id="UP001608902">
    <property type="component" value="Unassembled WGS sequence"/>
</dbReference>
<evidence type="ECO:0000256" key="4">
    <source>
        <dbReference type="ARBA" id="ARBA00022989"/>
    </source>
</evidence>
<keyword evidence="4 9" id="KW-1133">Transmembrane helix</keyword>
<name>A0ABD6ED10_9BILA</name>
<feature type="domain" description="Potassium channel" evidence="10">
    <location>
        <begin position="413"/>
        <end position="482"/>
    </location>
</feature>
<organism evidence="11 12">
    <name type="scientific">Gnathostoma spinigerum</name>
    <dbReference type="NCBI Taxonomy" id="75299"/>
    <lineage>
        <taxon>Eukaryota</taxon>
        <taxon>Metazoa</taxon>
        <taxon>Ecdysozoa</taxon>
        <taxon>Nematoda</taxon>
        <taxon>Chromadorea</taxon>
        <taxon>Rhabditida</taxon>
        <taxon>Spirurina</taxon>
        <taxon>Gnathostomatomorpha</taxon>
        <taxon>Gnathostomatoidea</taxon>
        <taxon>Gnathostomatidae</taxon>
        <taxon>Gnathostoma</taxon>
    </lineage>
</organism>
<comment type="subcellular location">
    <subcellularLocation>
        <location evidence="1">Membrane</location>
        <topology evidence="1">Multi-pass membrane protein</topology>
    </subcellularLocation>
</comment>
<proteinExistence type="inferred from homology"/>
<feature type="transmembrane region" description="Helical" evidence="9">
    <location>
        <begin position="124"/>
        <end position="147"/>
    </location>
</feature>
<dbReference type="Gene3D" id="1.10.287.70">
    <property type="match status" value="1"/>
</dbReference>
<dbReference type="AlphaFoldDB" id="A0ABD6ED10"/>
<keyword evidence="7 8" id="KW-0407">Ion channel</keyword>
<feature type="transmembrane region" description="Helical" evidence="9">
    <location>
        <begin position="404"/>
        <end position="425"/>
    </location>
</feature>
<accession>A0ABD6ED10</accession>
<evidence type="ECO:0000313" key="11">
    <source>
        <dbReference type="EMBL" id="MFH4975214.1"/>
    </source>
</evidence>
<feature type="transmembrane region" description="Helical" evidence="9">
    <location>
        <begin position="431"/>
        <end position="451"/>
    </location>
</feature>
<keyword evidence="6 9" id="KW-0472">Membrane</keyword>
<feature type="domain" description="Potassium channel" evidence="10">
    <location>
        <begin position="305"/>
        <end position="361"/>
    </location>
</feature>
<feature type="transmembrane region" description="Helical" evidence="9">
    <location>
        <begin position="337"/>
        <end position="355"/>
    </location>
</feature>
<protein>
    <recommendedName>
        <fullName evidence="10">Potassium channel domain-containing protein</fullName>
    </recommendedName>
</protein>
<sequence>MLGVYHWWSVPRSRSYHRISPPFSSCTSQVPPEYVSGIPLKFRIILISNSHCKMIHKYTPITVPIPGVHLHPAYVLANGCLKLPTVIAQKKVLVPNIEIKYSQPNSVLLNISAKIKYAYEKSRIHNIVPVLILIAYSILGGFIFFIIESPEEKVQLNEKGQFINRQISTILAMILNIENESREIRARHDSTVLVNRQLRKYKAAALHQLHEAVTWYAFSVYYLTDHESHGNTLLNPANPEPQWLSHFTDRYGRIIALKNYTDQLSERCWEIALEMNLNIDVTRTKLDESLRLFNELTGLCNVLTPTWTFWNSMLLAVTTYTTIGYGNITARSKYGKLAAMIYAVVGIPLMLMILHKLGHQFLRILEYFWNSIIRLTEFLSCLTCNVRSKRGSKRSKEKDPSVPLFLAVGVALGWTFLCAEIFLIFEKNWDYFTSFYFFFCSLTTIGYGDVVPTKSQDIFVIFGLIIVGLSLVSMCINVVQLKLEKLFEELLLMMIEEYRESGVESEEIKGEMGILEIWRMWRKKRRQRKEQKKPKISLNSLSSLRYLTKSRKVMFEEAKKKGKMVSELSMHME</sequence>
<dbReference type="EMBL" id="JBGFUD010000776">
    <property type="protein sequence ID" value="MFH4975214.1"/>
    <property type="molecule type" value="Genomic_DNA"/>
</dbReference>
<comment type="similarity">
    <text evidence="8">Belongs to the two pore domain potassium channel (TC 1.A.1.8) family.</text>
</comment>
<evidence type="ECO:0000256" key="5">
    <source>
        <dbReference type="ARBA" id="ARBA00023065"/>
    </source>
</evidence>
<evidence type="ECO:0000256" key="1">
    <source>
        <dbReference type="ARBA" id="ARBA00004141"/>
    </source>
</evidence>
<evidence type="ECO:0000256" key="3">
    <source>
        <dbReference type="ARBA" id="ARBA00022692"/>
    </source>
</evidence>
<evidence type="ECO:0000256" key="2">
    <source>
        <dbReference type="ARBA" id="ARBA00022448"/>
    </source>
</evidence>
<evidence type="ECO:0000259" key="10">
    <source>
        <dbReference type="Pfam" id="PF07885"/>
    </source>
</evidence>
<dbReference type="GO" id="GO:0016020">
    <property type="term" value="C:membrane"/>
    <property type="evidence" value="ECO:0007669"/>
    <property type="project" value="UniProtKB-SubCell"/>
</dbReference>
<evidence type="ECO:0000256" key="6">
    <source>
        <dbReference type="ARBA" id="ARBA00023136"/>
    </source>
</evidence>